<protein>
    <submittedName>
        <fullName evidence="2">Uncharacterized protein</fullName>
    </submittedName>
</protein>
<evidence type="ECO:0000256" key="1">
    <source>
        <dbReference type="SAM" id="Phobius"/>
    </source>
</evidence>
<dbReference type="AlphaFoldDB" id="A0A9D1E5K9"/>
<sequence length="116" mass="12627">MNNDTQEAIATLKKRRNIYTIICACLILTGGFCGAIPEVGGIICGIFMVLWGIFAGWGMLCINTMRYAQSGGRKQGGGLWWLLLLIFGIIVIPVITVAVTRRIRALAEKITGVVIE</sequence>
<gene>
    <name evidence="2" type="ORF">IAB94_01510</name>
</gene>
<proteinExistence type="predicted"/>
<accession>A0A9D1E5K9</accession>
<comment type="caution">
    <text evidence="2">The sequence shown here is derived from an EMBL/GenBank/DDBJ whole genome shotgun (WGS) entry which is preliminary data.</text>
</comment>
<feature type="transmembrane region" description="Helical" evidence="1">
    <location>
        <begin position="79"/>
        <end position="99"/>
    </location>
</feature>
<reference evidence="2" key="2">
    <citation type="journal article" date="2021" name="PeerJ">
        <title>Extensive microbial diversity within the chicken gut microbiome revealed by metagenomics and culture.</title>
        <authorList>
            <person name="Gilroy R."/>
            <person name="Ravi A."/>
            <person name="Getino M."/>
            <person name="Pursley I."/>
            <person name="Horton D.L."/>
            <person name="Alikhan N.F."/>
            <person name="Baker D."/>
            <person name="Gharbi K."/>
            <person name="Hall N."/>
            <person name="Watson M."/>
            <person name="Adriaenssens E.M."/>
            <person name="Foster-Nyarko E."/>
            <person name="Jarju S."/>
            <person name="Secka A."/>
            <person name="Antonio M."/>
            <person name="Oren A."/>
            <person name="Chaudhuri R.R."/>
            <person name="La Ragione R."/>
            <person name="Hildebrand F."/>
            <person name="Pallen M.J."/>
        </authorList>
    </citation>
    <scope>NUCLEOTIDE SEQUENCE</scope>
    <source>
        <strain evidence="2">ChiW16-3235</strain>
    </source>
</reference>
<organism evidence="2 3">
    <name type="scientific">Candidatus Coproplasma avicola</name>
    <dbReference type="NCBI Taxonomy" id="2840744"/>
    <lineage>
        <taxon>Bacteria</taxon>
        <taxon>Bacillati</taxon>
        <taxon>Bacillota</taxon>
        <taxon>Clostridia</taxon>
        <taxon>Eubacteriales</taxon>
        <taxon>Candidatus Coproplasma</taxon>
    </lineage>
</organism>
<name>A0A9D1E5K9_9FIRM</name>
<feature type="transmembrane region" description="Helical" evidence="1">
    <location>
        <begin position="18"/>
        <end position="36"/>
    </location>
</feature>
<keyword evidence="1" id="KW-0812">Transmembrane</keyword>
<evidence type="ECO:0000313" key="3">
    <source>
        <dbReference type="Proteomes" id="UP000823913"/>
    </source>
</evidence>
<dbReference type="EMBL" id="DVHK01000037">
    <property type="protein sequence ID" value="HIR66705.1"/>
    <property type="molecule type" value="Genomic_DNA"/>
</dbReference>
<dbReference type="Proteomes" id="UP000823913">
    <property type="component" value="Unassembled WGS sequence"/>
</dbReference>
<keyword evidence="1" id="KW-1133">Transmembrane helix</keyword>
<reference evidence="2" key="1">
    <citation type="submission" date="2020-10" db="EMBL/GenBank/DDBJ databases">
        <authorList>
            <person name="Gilroy R."/>
        </authorList>
    </citation>
    <scope>NUCLEOTIDE SEQUENCE</scope>
    <source>
        <strain evidence="2">ChiW16-3235</strain>
    </source>
</reference>
<evidence type="ECO:0000313" key="2">
    <source>
        <dbReference type="EMBL" id="HIR66705.1"/>
    </source>
</evidence>
<keyword evidence="1" id="KW-0472">Membrane</keyword>